<evidence type="ECO:0000259" key="4">
    <source>
        <dbReference type="Pfam" id="PF00549"/>
    </source>
</evidence>
<dbReference type="Gene3D" id="3.40.50.261">
    <property type="entry name" value="Succinyl-CoA synthetase domains"/>
    <property type="match status" value="1"/>
</dbReference>
<sequence length="79" mass="8595">MRCDVIAEGIIAAAKDLDLKIPLIVRLRGTKVDEAKKLIAESGLRIFAVEDLDTAAQKAVKFSQIVSLAREANIDVKFA</sequence>
<dbReference type="EMBL" id="PJQM01003498">
    <property type="protein sequence ID" value="RCH88564.1"/>
    <property type="molecule type" value="Genomic_DNA"/>
</dbReference>
<dbReference type="OrthoDB" id="1552at2759"/>
<keyword evidence="6" id="KW-1185">Reference proteome</keyword>
<dbReference type="GO" id="GO:0004775">
    <property type="term" value="F:succinate-CoA ligase (ADP-forming) activity"/>
    <property type="evidence" value="ECO:0007669"/>
    <property type="project" value="TreeGrafter"/>
</dbReference>
<keyword evidence="1" id="KW-0816">Tricarboxylic acid cycle</keyword>
<comment type="caution">
    <text evidence="5">The sequence shown here is derived from an EMBL/GenBank/DDBJ whole genome shotgun (WGS) entry which is preliminary data.</text>
</comment>
<evidence type="ECO:0000313" key="6">
    <source>
        <dbReference type="Proteomes" id="UP000253551"/>
    </source>
</evidence>
<gene>
    <name evidence="5" type="primary">SUCLA2</name>
    <name evidence="5" type="ORF">CU098_010626</name>
</gene>
<dbReference type="PANTHER" id="PTHR11815:SF1">
    <property type="entry name" value="SUCCINATE--COA LIGASE [ADP-FORMING] SUBUNIT BETA, MITOCHONDRIAL"/>
    <property type="match status" value="1"/>
</dbReference>
<evidence type="ECO:0000256" key="1">
    <source>
        <dbReference type="ARBA" id="ARBA00022532"/>
    </source>
</evidence>
<keyword evidence="2" id="KW-0547">Nucleotide-binding</keyword>
<dbReference type="AlphaFoldDB" id="A0A367JF64"/>
<dbReference type="Pfam" id="PF00549">
    <property type="entry name" value="Ligase_CoA"/>
    <property type="match status" value="1"/>
</dbReference>
<organism evidence="5 6">
    <name type="scientific">Rhizopus stolonifer</name>
    <name type="common">Rhizopus nigricans</name>
    <dbReference type="NCBI Taxonomy" id="4846"/>
    <lineage>
        <taxon>Eukaryota</taxon>
        <taxon>Fungi</taxon>
        <taxon>Fungi incertae sedis</taxon>
        <taxon>Mucoromycota</taxon>
        <taxon>Mucoromycotina</taxon>
        <taxon>Mucoromycetes</taxon>
        <taxon>Mucorales</taxon>
        <taxon>Mucorineae</taxon>
        <taxon>Rhizopodaceae</taxon>
        <taxon>Rhizopus</taxon>
    </lineage>
</organism>
<evidence type="ECO:0000313" key="5">
    <source>
        <dbReference type="EMBL" id="RCH88564.1"/>
    </source>
</evidence>
<accession>A0A367JF64</accession>
<dbReference type="Proteomes" id="UP000253551">
    <property type="component" value="Unassembled WGS sequence"/>
</dbReference>
<name>A0A367JF64_RHIST</name>
<reference evidence="5 6" key="1">
    <citation type="journal article" date="2018" name="G3 (Bethesda)">
        <title>Phylogenetic and Phylogenomic Definition of Rhizopus Species.</title>
        <authorList>
            <person name="Gryganskyi A.P."/>
            <person name="Golan J."/>
            <person name="Dolatabadi S."/>
            <person name="Mondo S."/>
            <person name="Robb S."/>
            <person name="Idnurm A."/>
            <person name="Muszewska A."/>
            <person name="Steczkiewicz K."/>
            <person name="Masonjones S."/>
            <person name="Liao H.L."/>
            <person name="Gajdeczka M.T."/>
            <person name="Anike F."/>
            <person name="Vuek A."/>
            <person name="Anishchenko I.M."/>
            <person name="Voigt K."/>
            <person name="de Hoog G.S."/>
            <person name="Smith M.E."/>
            <person name="Heitman J."/>
            <person name="Vilgalys R."/>
            <person name="Stajich J.E."/>
        </authorList>
    </citation>
    <scope>NUCLEOTIDE SEQUENCE [LARGE SCALE GENOMIC DNA]</scope>
    <source>
        <strain evidence="5 6">LSU 92-RS-03</strain>
    </source>
</reference>
<dbReference type="GO" id="GO:0005524">
    <property type="term" value="F:ATP binding"/>
    <property type="evidence" value="ECO:0007669"/>
    <property type="project" value="UniProtKB-KW"/>
</dbReference>
<protein>
    <submittedName>
        <fullName evidence="5">Beta' subunit</fullName>
    </submittedName>
</protein>
<dbReference type="SUPFAM" id="SSF52210">
    <property type="entry name" value="Succinyl-CoA synthetase domains"/>
    <property type="match status" value="1"/>
</dbReference>
<evidence type="ECO:0000256" key="2">
    <source>
        <dbReference type="ARBA" id="ARBA00022741"/>
    </source>
</evidence>
<dbReference type="InterPro" id="IPR016102">
    <property type="entry name" value="Succinyl-CoA_synth-like"/>
</dbReference>
<dbReference type="PANTHER" id="PTHR11815">
    <property type="entry name" value="SUCCINYL-COA SYNTHETASE BETA CHAIN"/>
    <property type="match status" value="1"/>
</dbReference>
<keyword evidence="3" id="KW-0067">ATP-binding</keyword>
<dbReference type="STRING" id="4846.A0A367JF64"/>
<dbReference type="GO" id="GO:0005739">
    <property type="term" value="C:mitochondrion"/>
    <property type="evidence" value="ECO:0007669"/>
    <property type="project" value="TreeGrafter"/>
</dbReference>
<feature type="domain" description="ATP-citrate synthase/succinyl-CoA ligase C-terminal" evidence="4">
    <location>
        <begin position="2"/>
        <end position="60"/>
    </location>
</feature>
<evidence type="ECO:0000256" key="3">
    <source>
        <dbReference type="ARBA" id="ARBA00022840"/>
    </source>
</evidence>
<dbReference type="GO" id="GO:0042709">
    <property type="term" value="C:succinate-CoA ligase complex"/>
    <property type="evidence" value="ECO:0007669"/>
    <property type="project" value="TreeGrafter"/>
</dbReference>
<dbReference type="InterPro" id="IPR005811">
    <property type="entry name" value="SUCC_ACL_C"/>
</dbReference>
<dbReference type="GO" id="GO:0006099">
    <property type="term" value="P:tricarboxylic acid cycle"/>
    <property type="evidence" value="ECO:0007669"/>
    <property type="project" value="UniProtKB-KW"/>
</dbReference>
<proteinExistence type="predicted"/>
<dbReference type="GO" id="GO:0006104">
    <property type="term" value="P:succinyl-CoA metabolic process"/>
    <property type="evidence" value="ECO:0007669"/>
    <property type="project" value="TreeGrafter"/>
</dbReference>